<comment type="similarity">
    <text evidence="2 6">Belongs to the ATG5 family.</text>
</comment>
<dbReference type="GO" id="GO:0019776">
    <property type="term" value="F:Atg8-family ligase activity"/>
    <property type="evidence" value="ECO:0007669"/>
    <property type="project" value="TreeGrafter"/>
</dbReference>
<dbReference type="Pfam" id="PF20638">
    <property type="entry name" value="ATG5_UblA"/>
    <property type="match status" value="1"/>
</dbReference>
<evidence type="ECO:0000259" key="8">
    <source>
        <dbReference type="Pfam" id="PF20637"/>
    </source>
</evidence>
<dbReference type="InterPro" id="IPR007239">
    <property type="entry name" value="Atg5"/>
</dbReference>
<evidence type="ECO:0000256" key="3">
    <source>
        <dbReference type="ARBA" id="ARBA00022499"/>
    </source>
</evidence>
<dbReference type="Pfam" id="PF04106">
    <property type="entry name" value="ATG5_UblB"/>
    <property type="match status" value="1"/>
</dbReference>
<proteinExistence type="inferred from homology"/>
<dbReference type="GO" id="GO:0000422">
    <property type="term" value="P:autophagy of mitochondrion"/>
    <property type="evidence" value="ECO:0007669"/>
    <property type="project" value="TreeGrafter"/>
</dbReference>
<organism evidence="10 11">
    <name type="scientific">Pseudogymnoascus verrucosus</name>
    <dbReference type="NCBI Taxonomy" id="342668"/>
    <lineage>
        <taxon>Eukaryota</taxon>
        <taxon>Fungi</taxon>
        <taxon>Dikarya</taxon>
        <taxon>Ascomycota</taxon>
        <taxon>Pezizomycotina</taxon>
        <taxon>Leotiomycetes</taxon>
        <taxon>Thelebolales</taxon>
        <taxon>Thelebolaceae</taxon>
        <taxon>Pseudogymnoascus</taxon>
    </lineage>
</organism>
<reference evidence="11" key="2">
    <citation type="journal article" date="2018" name="Nat. Commun.">
        <title>Extreme sensitivity to ultraviolet light in the fungal pathogen causing white-nose syndrome of bats.</title>
        <authorList>
            <person name="Palmer J.M."/>
            <person name="Drees K.P."/>
            <person name="Foster J.T."/>
            <person name="Lindner D.L."/>
        </authorList>
    </citation>
    <scope>NUCLEOTIDE SEQUENCE [LARGE SCALE GENOMIC DNA]</scope>
    <source>
        <strain evidence="11">UAMH 10579</strain>
    </source>
</reference>
<evidence type="ECO:0000313" key="11">
    <source>
        <dbReference type="Proteomes" id="UP000091956"/>
    </source>
</evidence>
<feature type="domain" description="Autophagy protein ATG5 UblA" evidence="9">
    <location>
        <begin position="9"/>
        <end position="91"/>
    </location>
</feature>
<dbReference type="Gene3D" id="3.10.20.620">
    <property type="match status" value="1"/>
</dbReference>
<dbReference type="InterPro" id="IPR042527">
    <property type="entry name" value="Atg5_UblA_dom_sf"/>
</dbReference>
<keyword evidence="4 6" id="KW-0832">Ubl conjugation</keyword>
<sequence>MASPLTTQIWSATVPLHITLAPSLHPSSGPPPPYLLNIPRLSYLPLLLPRLSVFFQVPLSSFTHEGIELRLLPAGLLADLYAPQLPWRIEVGDGWGVGERGVADGFMNSVKEADFLRYGSAKGIMSMSAENSTALWDAVKDNNCPVFAALTRPLLNPASPLRHIPLRIYIPHPDSGTNNTGSFRVIQGLVPPRLPNNDHQTLGHALHTLIPTLFPSRRDPILAAAILHGARVPLHATLEDLMRECAYADGWVAVVGVML</sequence>
<keyword evidence="6" id="KW-0813">Transport</keyword>
<dbReference type="GO" id="GO:0006995">
    <property type="term" value="P:cellular response to nitrogen starvation"/>
    <property type="evidence" value="ECO:0007669"/>
    <property type="project" value="TreeGrafter"/>
</dbReference>
<dbReference type="GeneID" id="28839169"/>
<keyword evidence="5 6" id="KW-0072">Autophagy</keyword>
<feature type="domain" description="Autophagy protein ATG5 alpha-helical bundle region" evidence="8">
    <location>
        <begin position="103"/>
        <end position="156"/>
    </location>
</feature>
<dbReference type="PANTHER" id="PTHR13040">
    <property type="entry name" value="AUTOPHAGY PROTEIN 5"/>
    <property type="match status" value="1"/>
</dbReference>
<evidence type="ECO:0000313" key="10">
    <source>
        <dbReference type="EMBL" id="OBT96229.2"/>
    </source>
</evidence>
<accession>A0A1B8GK84</accession>
<dbReference type="STRING" id="342668.A0A1B8GK84"/>
<dbReference type="GO" id="GO:0034274">
    <property type="term" value="C:Atg12-Atg5-Atg16 complex"/>
    <property type="evidence" value="ECO:0007669"/>
    <property type="project" value="TreeGrafter"/>
</dbReference>
<keyword evidence="3 6" id="KW-1017">Isopeptide bond</keyword>
<dbReference type="Pfam" id="PF20637">
    <property type="entry name" value="ATG5_HBR"/>
    <property type="match status" value="1"/>
</dbReference>
<evidence type="ECO:0000256" key="1">
    <source>
        <dbReference type="ARBA" id="ARBA00004623"/>
    </source>
</evidence>
<dbReference type="GO" id="GO:0034727">
    <property type="term" value="P:piecemeal microautophagy of the nucleus"/>
    <property type="evidence" value="ECO:0007669"/>
    <property type="project" value="TreeGrafter"/>
</dbReference>
<dbReference type="PANTHER" id="PTHR13040:SF2">
    <property type="entry name" value="AUTOPHAGY PROTEIN 5"/>
    <property type="match status" value="1"/>
</dbReference>
<feature type="domain" description="Autophagy protein ATG5 UblB" evidence="7">
    <location>
        <begin position="163"/>
        <end position="255"/>
    </location>
</feature>
<evidence type="ECO:0000256" key="4">
    <source>
        <dbReference type="ARBA" id="ARBA00022843"/>
    </source>
</evidence>
<dbReference type="InterPro" id="IPR048940">
    <property type="entry name" value="ATG5_HBR"/>
</dbReference>
<dbReference type="EMBL" id="KV460229">
    <property type="protein sequence ID" value="OBT96229.2"/>
    <property type="molecule type" value="Genomic_DNA"/>
</dbReference>
<dbReference type="InterPro" id="IPR048939">
    <property type="entry name" value="ATG5_UblA"/>
</dbReference>
<evidence type="ECO:0000259" key="7">
    <source>
        <dbReference type="Pfam" id="PF04106"/>
    </source>
</evidence>
<evidence type="ECO:0000256" key="2">
    <source>
        <dbReference type="ARBA" id="ARBA00006910"/>
    </source>
</evidence>
<dbReference type="AlphaFoldDB" id="A0A1B8GK84"/>
<gene>
    <name evidence="10" type="primary">ATG5</name>
    <name evidence="10" type="ORF">VE01_05783</name>
</gene>
<reference evidence="10 11" key="1">
    <citation type="submission" date="2016-03" db="EMBL/GenBank/DDBJ databases">
        <title>Comparative genomics of Pseudogymnoascus destructans, the fungus causing white-nose syndrome of bats.</title>
        <authorList>
            <person name="Palmer J.M."/>
            <person name="Drees K.P."/>
            <person name="Foster J.T."/>
            <person name="Lindner D.L."/>
        </authorList>
    </citation>
    <scope>NUCLEOTIDE SEQUENCE [LARGE SCALE GENOMIC DNA]</scope>
    <source>
        <strain evidence="10 11">UAMH 10579</strain>
    </source>
</reference>
<keyword evidence="6" id="KW-0472">Membrane</keyword>
<protein>
    <recommendedName>
        <fullName evidence="6">Autophagy protein 5</fullName>
    </recommendedName>
</protein>
<comment type="function">
    <text evidence="6">Involved in cytoplasm to vacuole transport (Cvt) and autophagic vesicle formation.</text>
</comment>
<dbReference type="GO" id="GO:0005776">
    <property type="term" value="C:autophagosome"/>
    <property type="evidence" value="ECO:0007669"/>
    <property type="project" value="TreeGrafter"/>
</dbReference>
<dbReference type="GO" id="GO:0061908">
    <property type="term" value="C:phagophore"/>
    <property type="evidence" value="ECO:0007669"/>
    <property type="project" value="TreeGrafter"/>
</dbReference>
<dbReference type="Proteomes" id="UP000091956">
    <property type="component" value="Unassembled WGS sequence"/>
</dbReference>
<keyword evidence="11" id="KW-1185">Reference proteome</keyword>
<evidence type="ECO:0000256" key="6">
    <source>
        <dbReference type="RuleBase" id="RU361202"/>
    </source>
</evidence>
<comment type="subcellular location">
    <subcellularLocation>
        <location evidence="1 6">Preautophagosomal structure membrane</location>
        <topology evidence="1 6">Peripheral membrane protein</topology>
    </subcellularLocation>
</comment>
<dbReference type="InterPro" id="IPR048318">
    <property type="entry name" value="ATG5_UblB"/>
</dbReference>
<dbReference type="Gene3D" id="1.10.246.190">
    <property type="entry name" value="Autophagy protein Apg5, helix rich domain"/>
    <property type="match status" value="1"/>
</dbReference>
<dbReference type="GO" id="GO:0034045">
    <property type="term" value="C:phagophore assembly site membrane"/>
    <property type="evidence" value="ECO:0007669"/>
    <property type="project" value="UniProtKB-SubCell"/>
</dbReference>
<dbReference type="InterPro" id="IPR042526">
    <property type="entry name" value="Atg5_HR"/>
</dbReference>
<dbReference type="RefSeq" id="XP_059319666.1">
    <property type="nucleotide sequence ID" value="XM_059463735.1"/>
</dbReference>
<dbReference type="Gene3D" id="3.10.20.90">
    <property type="entry name" value="Phosphatidylinositol 3-kinase Catalytic Subunit, Chain A, domain 1"/>
    <property type="match status" value="1"/>
</dbReference>
<comment type="subunit">
    <text evidence="6">Conjugated with ATG12.</text>
</comment>
<evidence type="ECO:0000256" key="5">
    <source>
        <dbReference type="ARBA" id="ARBA00023006"/>
    </source>
</evidence>
<name>A0A1B8GK84_9PEZI</name>
<evidence type="ECO:0000259" key="9">
    <source>
        <dbReference type="Pfam" id="PF20638"/>
    </source>
</evidence>
<dbReference type="GO" id="GO:0044233">
    <property type="term" value="C:mitochondria-associated endoplasmic reticulum membrane contact site"/>
    <property type="evidence" value="ECO:0007669"/>
    <property type="project" value="TreeGrafter"/>
</dbReference>